<evidence type="ECO:0000313" key="3">
    <source>
        <dbReference type="EMBL" id="QSE98048.1"/>
    </source>
</evidence>
<dbReference type="Proteomes" id="UP000662783">
    <property type="component" value="Chromosome"/>
</dbReference>
<evidence type="ECO:0000313" key="4">
    <source>
        <dbReference type="Proteomes" id="UP000662783"/>
    </source>
</evidence>
<feature type="signal peptide" evidence="2">
    <location>
        <begin position="1"/>
        <end position="27"/>
    </location>
</feature>
<protein>
    <submittedName>
        <fullName evidence="3">Uncharacterized protein</fullName>
    </submittedName>
</protein>
<accession>A0A974WHW4</accession>
<feature type="compositionally biased region" description="Basic and acidic residues" evidence="1">
    <location>
        <begin position="78"/>
        <end position="96"/>
    </location>
</feature>
<dbReference type="KEGG" id="fuv:JR347_02905"/>
<proteinExistence type="predicted"/>
<evidence type="ECO:0000256" key="1">
    <source>
        <dbReference type="SAM" id="MobiDB-lite"/>
    </source>
</evidence>
<gene>
    <name evidence="3" type="ORF">JR347_02905</name>
</gene>
<organism evidence="3 4">
    <name type="scientific">Fulvivirga lutea</name>
    <dbReference type="NCBI Taxonomy" id="2810512"/>
    <lineage>
        <taxon>Bacteria</taxon>
        <taxon>Pseudomonadati</taxon>
        <taxon>Bacteroidota</taxon>
        <taxon>Cytophagia</taxon>
        <taxon>Cytophagales</taxon>
        <taxon>Fulvivirgaceae</taxon>
        <taxon>Fulvivirga</taxon>
    </lineage>
</organism>
<feature type="compositionally biased region" description="Basic and acidic residues" evidence="1">
    <location>
        <begin position="53"/>
        <end position="71"/>
    </location>
</feature>
<dbReference type="RefSeq" id="WP_205722556.1">
    <property type="nucleotide sequence ID" value="NZ_CP070608.1"/>
</dbReference>
<feature type="compositionally biased region" description="Low complexity" evidence="1">
    <location>
        <begin position="97"/>
        <end position="106"/>
    </location>
</feature>
<keyword evidence="2" id="KW-0732">Signal</keyword>
<dbReference type="EMBL" id="CP070608">
    <property type="protein sequence ID" value="QSE98048.1"/>
    <property type="molecule type" value="Genomic_DNA"/>
</dbReference>
<reference evidence="3" key="1">
    <citation type="submission" date="2021-02" db="EMBL/GenBank/DDBJ databases">
        <title>Fulvivirga sp. S481 isolated from sea water.</title>
        <authorList>
            <person name="Bae S.S."/>
            <person name="Baek K."/>
        </authorList>
    </citation>
    <scope>NUCLEOTIDE SEQUENCE</scope>
    <source>
        <strain evidence="3">S481</strain>
    </source>
</reference>
<feature type="region of interest" description="Disordered" evidence="1">
    <location>
        <begin position="53"/>
        <end position="106"/>
    </location>
</feature>
<keyword evidence="4" id="KW-1185">Reference proteome</keyword>
<feature type="chain" id="PRO_5037202561" evidence="2">
    <location>
        <begin position="28"/>
        <end position="129"/>
    </location>
</feature>
<sequence length="129" mass="14535">MHKIKLQLYVLSMVMIGLPALFSSAYAQTGDDYGAINPEFGINESYDASEKYSDESLVKPEENLDQKEKLKAPTKSISKKEVVKQRDSNDEKDKKSSSGSSGSEAESVLSFNFLYYIIQKFKFTEVIDQ</sequence>
<dbReference type="AlphaFoldDB" id="A0A974WHW4"/>
<name>A0A974WHW4_9BACT</name>
<evidence type="ECO:0000256" key="2">
    <source>
        <dbReference type="SAM" id="SignalP"/>
    </source>
</evidence>